<evidence type="ECO:0000256" key="1">
    <source>
        <dbReference type="SAM" id="MobiDB-lite"/>
    </source>
</evidence>
<name>C1MY27_MICPC</name>
<dbReference type="Proteomes" id="UP000001876">
    <property type="component" value="Unassembled WGS sequence"/>
</dbReference>
<evidence type="ECO:0000313" key="2">
    <source>
        <dbReference type="EMBL" id="EEH55261.1"/>
    </source>
</evidence>
<feature type="compositionally biased region" description="Low complexity" evidence="1">
    <location>
        <begin position="65"/>
        <end position="82"/>
    </location>
</feature>
<evidence type="ECO:0000313" key="3">
    <source>
        <dbReference type="Proteomes" id="UP000001876"/>
    </source>
</evidence>
<sequence length="166" mass="18038">MLERASSERKSLLLEAELRRVNSLPQLRVVGFDAATAPGFGGSPTISKRAAAIRVDDFLARRESSWGSAASTGSSSLTRSLSLDPRKSCDDVELGKRSGESDAFSNDSMDGDLGGPRQRFSESAIDFDARGGVDDDAPPRSSSAEPIEIQYNGTRNWRGRARREHY</sequence>
<keyword evidence="3" id="KW-1185">Reference proteome</keyword>
<organism evidence="3">
    <name type="scientific">Micromonas pusilla (strain CCMP1545)</name>
    <name type="common">Picoplanktonic green alga</name>
    <dbReference type="NCBI Taxonomy" id="564608"/>
    <lineage>
        <taxon>Eukaryota</taxon>
        <taxon>Viridiplantae</taxon>
        <taxon>Chlorophyta</taxon>
        <taxon>Mamiellophyceae</taxon>
        <taxon>Mamiellales</taxon>
        <taxon>Mamiellaceae</taxon>
        <taxon>Micromonas</taxon>
    </lineage>
</organism>
<accession>C1MY27</accession>
<feature type="region of interest" description="Disordered" evidence="1">
    <location>
        <begin position="63"/>
        <end position="166"/>
    </location>
</feature>
<feature type="compositionally biased region" description="Basic residues" evidence="1">
    <location>
        <begin position="157"/>
        <end position="166"/>
    </location>
</feature>
<dbReference type="RefSeq" id="XP_003060492.1">
    <property type="nucleotide sequence ID" value="XM_003060446.1"/>
</dbReference>
<dbReference type="GeneID" id="9686238"/>
<gene>
    <name evidence="2" type="ORF">MICPUCDRAFT_47978</name>
</gene>
<dbReference type="AlphaFoldDB" id="C1MY27"/>
<reference evidence="2 3" key="1">
    <citation type="journal article" date="2009" name="Science">
        <title>Green evolution and dynamic adaptations revealed by genomes of the marine picoeukaryotes Micromonas.</title>
        <authorList>
            <person name="Worden A.Z."/>
            <person name="Lee J.H."/>
            <person name="Mock T."/>
            <person name="Rouze P."/>
            <person name="Simmons M.P."/>
            <person name="Aerts A.L."/>
            <person name="Allen A.E."/>
            <person name="Cuvelier M.L."/>
            <person name="Derelle E."/>
            <person name="Everett M.V."/>
            <person name="Foulon E."/>
            <person name="Grimwood J."/>
            <person name="Gundlach H."/>
            <person name="Henrissat B."/>
            <person name="Napoli C."/>
            <person name="McDonald S.M."/>
            <person name="Parker M.S."/>
            <person name="Rombauts S."/>
            <person name="Salamov A."/>
            <person name="Von Dassow P."/>
            <person name="Badger J.H."/>
            <person name="Coutinho P.M."/>
            <person name="Demir E."/>
            <person name="Dubchak I."/>
            <person name="Gentemann C."/>
            <person name="Eikrem W."/>
            <person name="Gready J.E."/>
            <person name="John U."/>
            <person name="Lanier W."/>
            <person name="Lindquist E.A."/>
            <person name="Lucas S."/>
            <person name="Mayer K.F."/>
            <person name="Moreau H."/>
            <person name="Not F."/>
            <person name="Otillar R."/>
            <person name="Panaud O."/>
            <person name="Pangilinan J."/>
            <person name="Paulsen I."/>
            <person name="Piegu B."/>
            <person name="Poliakov A."/>
            <person name="Robbens S."/>
            <person name="Schmutz J."/>
            <person name="Toulza E."/>
            <person name="Wyss T."/>
            <person name="Zelensky A."/>
            <person name="Zhou K."/>
            <person name="Armbrust E.V."/>
            <person name="Bhattacharya D."/>
            <person name="Goodenough U.W."/>
            <person name="Van de Peer Y."/>
            <person name="Grigoriev I.V."/>
        </authorList>
    </citation>
    <scope>NUCLEOTIDE SEQUENCE [LARGE SCALE GENOMIC DNA]</scope>
    <source>
        <strain evidence="2 3">CCMP1545</strain>
    </source>
</reference>
<feature type="compositionally biased region" description="Basic and acidic residues" evidence="1">
    <location>
        <begin position="84"/>
        <end position="100"/>
    </location>
</feature>
<protein>
    <submittedName>
        <fullName evidence="2">Predicted protein</fullName>
    </submittedName>
</protein>
<proteinExistence type="predicted"/>
<dbReference type="KEGG" id="mpp:MICPUCDRAFT_47978"/>
<dbReference type="EMBL" id="GG663742">
    <property type="protein sequence ID" value="EEH55261.1"/>
    <property type="molecule type" value="Genomic_DNA"/>
</dbReference>